<gene>
    <name evidence="2" type="ORF">U14_05014</name>
</gene>
<keyword evidence="3" id="KW-1185">Reference proteome</keyword>
<dbReference type="HOGENOM" id="CLU_2714134_0_0_0"/>
<dbReference type="InterPro" id="IPR009057">
    <property type="entry name" value="Homeodomain-like_sf"/>
</dbReference>
<evidence type="ECO:0000313" key="3">
    <source>
        <dbReference type="Proteomes" id="UP000030700"/>
    </source>
</evidence>
<accession>A0A081BQQ9</accession>
<feature type="domain" description="DNA binding HTH" evidence="1">
    <location>
        <begin position="28"/>
        <end position="58"/>
    </location>
</feature>
<dbReference type="Pfam" id="PF02954">
    <property type="entry name" value="HTH_8"/>
    <property type="match status" value="1"/>
</dbReference>
<dbReference type="SUPFAM" id="SSF46689">
    <property type="entry name" value="Homeodomain-like"/>
    <property type="match status" value="1"/>
</dbReference>
<protein>
    <submittedName>
        <fullName evidence="2">Response regulator containing CheY-like receiver</fullName>
    </submittedName>
</protein>
<name>A0A081BQQ9_9BACT</name>
<dbReference type="Gene3D" id="1.10.10.60">
    <property type="entry name" value="Homeodomain-like"/>
    <property type="match status" value="1"/>
</dbReference>
<proteinExistence type="predicted"/>
<dbReference type="Proteomes" id="UP000030700">
    <property type="component" value="Unassembled WGS sequence"/>
</dbReference>
<sequence>MQHRAAPRASPPRQICSPDAPYCLTKAVREFERKYVANIVRLTDGNLDEAAALLGIAPQDIRDFVSQQTQMP</sequence>
<evidence type="ECO:0000313" key="2">
    <source>
        <dbReference type="EMBL" id="GAK53740.1"/>
    </source>
</evidence>
<dbReference type="GO" id="GO:0043565">
    <property type="term" value="F:sequence-specific DNA binding"/>
    <property type="evidence" value="ECO:0007669"/>
    <property type="project" value="InterPro"/>
</dbReference>
<dbReference type="AlphaFoldDB" id="A0A081BQQ9"/>
<organism evidence="2">
    <name type="scientific">Candidatus Moduliflexus flocculans</name>
    <dbReference type="NCBI Taxonomy" id="1499966"/>
    <lineage>
        <taxon>Bacteria</taxon>
        <taxon>Candidatus Moduliflexota</taxon>
        <taxon>Candidatus Moduliflexia</taxon>
        <taxon>Candidatus Moduliflexales</taxon>
        <taxon>Candidatus Moduliflexaceae</taxon>
    </lineage>
</organism>
<reference evidence="2" key="1">
    <citation type="journal article" date="2015" name="PeerJ">
        <title>First genomic representation of candidate bacterial phylum KSB3 points to enhanced environmental sensing as a trigger of wastewater bulking.</title>
        <authorList>
            <person name="Sekiguchi Y."/>
            <person name="Ohashi A."/>
            <person name="Parks D.H."/>
            <person name="Yamauchi T."/>
            <person name="Tyson G.W."/>
            <person name="Hugenholtz P."/>
        </authorList>
    </citation>
    <scope>NUCLEOTIDE SEQUENCE [LARGE SCALE GENOMIC DNA]</scope>
</reference>
<dbReference type="InterPro" id="IPR002197">
    <property type="entry name" value="HTH_Fis"/>
</dbReference>
<dbReference type="EMBL" id="DF820460">
    <property type="protein sequence ID" value="GAK53740.1"/>
    <property type="molecule type" value="Genomic_DNA"/>
</dbReference>
<evidence type="ECO:0000259" key="1">
    <source>
        <dbReference type="Pfam" id="PF02954"/>
    </source>
</evidence>